<feature type="transmembrane region" description="Helical" evidence="1">
    <location>
        <begin position="22"/>
        <end position="38"/>
    </location>
</feature>
<evidence type="ECO:0000313" key="2">
    <source>
        <dbReference type="EMBL" id="MBF8643198.1"/>
    </source>
</evidence>
<comment type="caution">
    <text evidence="2">The sequence shown here is derived from an EMBL/GenBank/DDBJ whole genome shotgun (WGS) entry which is preliminary data.</text>
</comment>
<dbReference type="Proteomes" id="UP000626180">
    <property type="component" value="Unassembled WGS sequence"/>
</dbReference>
<organism evidence="2 3">
    <name type="scientific">Pseudomonas luteola</name>
    <dbReference type="NCBI Taxonomy" id="47886"/>
    <lineage>
        <taxon>Bacteria</taxon>
        <taxon>Pseudomonadati</taxon>
        <taxon>Pseudomonadota</taxon>
        <taxon>Gammaproteobacteria</taxon>
        <taxon>Pseudomonadales</taxon>
        <taxon>Pseudomonadaceae</taxon>
        <taxon>Pseudomonas</taxon>
    </lineage>
</organism>
<proteinExistence type="predicted"/>
<accession>A0ABS0FS44</accession>
<evidence type="ECO:0000256" key="1">
    <source>
        <dbReference type="SAM" id="Phobius"/>
    </source>
</evidence>
<reference evidence="2 3" key="1">
    <citation type="submission" date="2020-10" db="EMBL/GenBank/DDBJ databases">
        <title>Genome sequences of Pseudomonas isolates.</title>
        <authorList>
            <person name="Wessels L."/>
            <person name="Reich F."/>
            <person name="Hammerl J."/>
        </authorList>
    </citation>
    <scope>NUCLEOTIDE SEQUENCE [LARGE SCALE GENOMIC DNA]</scope>
    <source>
        <strain evidence="2 3">20-MO00624-0</strain>
    </source>
</reference>
<keyword evidence="1" id="KW-0472">Membrane</keyword>
<sequence>MEGLNSFIYLVANEIVYPGKPVTYLAICGLLTVSAAIYKELSKTSDEELHSQPVVSPPIGPQL</sequence>
<gene>
    <name evidence="2" type="ORF">IRZ65_21240</name>
</gene>
<keyword evidence="3" id="KW-1185">Reference proteome</keyword>
<keyword evidence="1" id="KW-1133">Transmembrane helix</keyword>
<dbReference type="EMBL" id="JADMCD010000014">
    <property type="protein sequence ID" value="MBF8643198.1"/>
    <property type="molecule type" value="Genomic_DNA"/>
</dbReference>
<dbReference type="RefSeq" id="WP_196122275.1">
    <property type="nucleotide sequence ID" value="NZ_JADMCD010000014.1"/>
</dbReference>
<protein>
    <submittedName>
        <fullName evidence="2">Uncharacterized protein</fullName>
    </submittedName>
</protein>
<keyword evidence="1" id="KW-0812">Transmembrane</keyword>
<name>A0ABS0FS44_PSELU</name>
<evidence type="ECO:0000313" key="3">
    <source>
        <dbReference type="Proteomes" id="UP000626180"/>
    </source>
</evidence>